<protein>
    <submittedName>
        <fullName evidence="1">Uncharacterized protein</fullName>
    </submittedName>
</protein>
<dbReference type="EMBL" id="CP060138">
    <property type="protein sequence ID" value="QQV75335.1"/>
    <property type="molecule type" value="Genomic_DNA"/>
</dbReference>
<gene>
    <name evidence="1" type="ORF">H6P87_00888</name>
</gene>
<evidence type="ECO:0000313" key="1">
    <source>
        <dbReference type="EMBL" id="QQV75335.1"/>
    </source>
</evidence>
<organism evidence="1 2">
    <name type="scientific">Rickettsia tillamookensis</name>
    <dbReference type="NCBI Taxonomy" id="2761623"/>
    <lineage>
        <taxon>Bacteria</taxon>
        <taxon>Pseudomonadati</taxon>
        <taxon>Pseudomonadota</taxon>
        <taxon>Alphaproteobacteria</taxon>
        <taxon>Rickettsiales</taxon>
        <taxon>Rickettsiaceae</taxon>
        <taxon>Rickettsieae</taxon>
        <taxon>Rickettsia</taxon>
        <taxon>spotted fever group</taxon>
    </lineage>
</organism>
<accession>A0A9E6MHS8</accession>
<name>A0A9E6MHS8_9RICK</name>
<keyword evidence="2" id="KW-1185">Reference proteome</keyword>
<sequence>MSKHDIDITTPEDNNIEDDDLKAIIDKMATNTVMPINVEEVHLERIKCSQFIKNLCYIPDILALEIDDRLKLRHLELDISAQQNKNYEPTLGGDVSEELLNLNEL</sequence>
<reference evidence="1 2" key="1">
    <citation type="journal article" date="2021" name="Int. J. Syst. Evol. Microbiol.">
        <title>Characterization of a novel transitional group Rickettsia species (Rickettsia tillamookensis sp. nov.) from the western black-legged tick, Ixodes pacificus.</title>
        <authorList>
            <person name="Gauthier D.T."/>
            <person name="Karpathy S.E."/>
            <person name="Grizzard S.L."/>
            <person name="Batra D."/>
            <person name="Rowe L.A."/>
            <person name="Paddock C.D."/>
        </authorList>
    </citation>
    <scope>NUCLEOTIDE SEQUENCE [LARGE SCALE GENOMIC DNA]</scope>
    <source>
        <strain evidence="1 2">Tillamook 23</strain>
    </source>
</reference>
<proteinExistence type="predicted"/>
<dbReference type="Proteomes" id="UP000595296">
    <property type="component" value="Chromosome"/>
</dbReference>
<evidence type="ECO:0000313" key="2">
    <source>
        <dbReference type="Proteomes" id="UP000595296"/>
    </source>
</evidence>
<dbReference type="RefSeq" id="WP_202068631.1">
    <property type="nucleotide sequence ID" value="NZ_CP060138.2"/>
</dbReference>